<dbReference type="EMBL" id="CARXXK010000001">
    <property type="protein sequence ID" value="CAI6346164.1"/>
    <property type="molecule type" value="Genomic_DNA"/>
</dbReference>
<dbReference type="Proteomes" id="UP001160148">
    <property type="component" value="Unassembled WGS sequence"/>
</dbReference>
<organism evidence="3 4">
    <name type="scientific">Macrosiphum euphorbiae</name>
    <name type="common">potato aphid</name>
    <dbReference type="NCBI Taxonomy" id="13131"/>
    <lineage>
        <taxon>Eukaryota</taxon>
        <taxon>Metazoa</taxon>
        <taxon>Ecdysozoa</taxon>
        <taxon>Arthropoda</taxon>
        <taxon>Hexapoda</taxon>
        <taxon>Insecta</taxon>
        <taxon>Pterygota</taxon>
        <taxon>Neoptera</taxon>
        <taxon>Paraneoptera</taxon>
        <taxon>Hemiptera</taxon>
        <taxon>Sternorrhyncha</taxon>
        <taxon>Aphidomorpha</taxon>
        <taxon>Aphidoidea</taxon>
        <taxon>Aphididae</taxon>
        <taxon>Macrosiphini</taxon>
        <taxon>Macrosiphum</taxon>
    </lineage>
</organism>
<dbReference type="GO" id="GO:0003676">
    <property type="term" value="F:nucleic acid binding"/>
    <property type="evidence" value="ECO:0007669"/>
    <property type="project" value="InterPro"/>
</dbReference>
<keyword evidence="1" id="KW-0479">Metal-binding</keyword>
<protein>
    <recommendedName>
        <fullName evidence="2">CCHC-type domain-containing protein</fullName>
    </recommendedName>
</protein>
<keyword evidence="1" id="KW-0863">Zinc-finger</keyword>
<evidence type="ECO:0000313" key="3">
    <source>
        <dbReference type="EMBL" id="CAI6346164.1"/>
    </source>
</evidence>
<dbReference type="GO" id="GO:0008270">
    <property type="term" value="F:zinc ion binding"/>
    <property type="evidence" value="ECO:0007669"/>
    <property type="project" value="UniProtKB-KW"/>
</dbReference>
<keyword evidence="4" id="KW-1185">Reference proteome</keyword>
<reference evidence="3 4" key="1">
    <citation type="submission" date="2023-01" db="EMBL/GenBank/DDBJ databases">
        <authorList>
            <person name="Whitehead M."/>
        </authorList>
    </citation>
    <scope>NUCLEOTIDE SEQUENCE [LARGE SCALE GENOMIC DNA]</scope>
</reference>
<keyword evidence="1" id="KW-0862">Zinc</keyword>
<comment type="caution">
    <text evidence="3">The sequence shown here is derived from an EMBL/GenBank/DDBJ whole genome shotgun (WGS) entry which is preliminary data.</text>
</comment>
<dbReference type="AlphaFoldDB" id="A0AAV0VPF3"/>
<dbReference type="InterPro" id="IPR001878">
    <property type="entry name" value="Znf_CCHC"/>
</dbReference>
<gene>
    <name evidence="3" type="ORF">MEUPH1_LOCUS3100</name>
</gene>
<evidence type="ECO:0000256" key="1">
    <source>
        <dbReference type="PROSITE-ProRule" id="PRU00047"/>
    </source>
</evidence>
<feature type="domain" description="CCHC-type" evidence="2">
    <location>
        <begin position="298"/>
        <end position="313"/>
    </location>
</feature>
<sequence>MGALKERYSQCQADRDSAKAELVALRASGSSAPQPLSTSTRLIPPPIEYVDLDDDRIMVVSPSGASYADAAAARSRARKNKTREEFPQLRAGKNVSVKSRLGAAKPITKFGVNHDKANKKTDTATKSTVAQTSTKILDKAKSAKADTRFEVVGGNNAWLEVRKSVEQKLSCPRIRISKNKDGIILFPEDSVSLNALRRTNKLVERKPFLPRLLVVGVDKELEKELLAGYTANLNEDLGLSTEDTESIRPLFRTGPRDRPTVNWVIETRPETFCKFERKTVYLGLTKCRMKPHNDLPQCYNCQRYGHTAKTCRSDDPICKHCAGKHDSRNCD</sequence>
<dbReference type="PROSITE" id="PS50158">
    <property type="entry name" value="ZF_CCHC"/>
    <property type="match status" value="1"/>
</dbReference>
<proteinExistence type="predicted"/>
<evidence type="ECO:0000313" key="4">
    <source>
        <dbReference type="Proteomes" id="UP001160148"/>
    </source>
</evidence>
<name>A0AAV0VPF3_9HEMI</name>
<accession>A0AAV0VPF3</accession>
<evidence type="ECO:0000259" key="2">
    <source>
        <dbReference type="PROSITE" id="PS50158"/>
    </source>
</evidence>